<organism evidence="1 2">
    <name type="scientific">Leptospira selangorensis</name>
    <dbReference type="NCBI Taxonomy" id="2484982"/>
    <lineage>
        <taxon>Bacteria</taxon>
        <taxon>Pseudomonadati</taxon>
        <taxon>Spirochaetota</taxon>
        <taxon>Spirochaetia</taxon>
        <taxon>Leptospirales</taxon>
        <taxon>Leptospiraceae</taxon>
        <taxon>Leptospira</taxon>
    </lineage>
</organism>
<gene>
    <name evidence="1" type="ORF">EHQ82_08255</name>
</gene>
<dbReference type="RefSeq" id="WP_135627004.1">
    <property type="nucleotide sequence ID" value="NZ_RQGU01000089.1"/>
</dbReference>
<evidence type="ECO:0000313" key="2">
    <source>
        <dbReference type="Proteomes" id="UP000298057"/>
    </source>
</evidence>
<protein>
    <submittedName>
        <fullName evidence="1">Uncharacterized protein</fullName>
    </submittedName>
</protein>
<keyword evidence="2" id="KW-1185">Reference proteome</keyword>
<proteinExistence type="predicted"/>
<evidence type="ECO:0000313" key="1">
    <source>
        <dbReference type="EMBL" id="TGM21549.1"/>
    </source>
</evidence>
<feature type="non-terminal residue" evidence="1">
    <location>
        <position position="1"/>
    </location>
</feature>
<reference evidence="2" key="1">
    <citation type="journal article" date="2019" name="PLoS Negl. Trop. Dis.">
        <title>Revisiting the worldwide diversity of Leptospira species in the environment.</title>
        <authorList>
            <person name="Vincent A.T."/>
            <person name="Schiettekatte O."/>
            <person name="Bourhy P."/>
            <person name="Veyrier F.J."/>
            <person name="Picardeau M."/>
        </authorList>
    </citation>
    <scope>NUCLEOTIDE SEQUENCE [LARGE SCALE GENOMIC DNA]</scope>
    <source>
        <strain evidence="2">201702406</strain>
    </source>
</reference>
<name>A0ABY2NCW3_9LEPT</name>
<dbReference type="Proteomes" id="UP000298057">
    <property type="component" value="Unassembled WGS sequence"/>
</dbReference>
<sequence length="86" mass="9903">FSQCTNWGNYRIIILEQQKIDAKDVPVKGKSCTYLWIPLYPKLDDAIRDAISKAPDKKALKNLIIKVENYFFVNCFSVTGFASERI</sequence>
<accession>A0ABY2NCW3</accession>
<comment type="caution">
    <text evidence="1">The sequence shown here is derived from an EMBL/GenBank/DDBJ whole genome shotgun (WGS) entry which is preliminary data.</text>
</comment>
<dbReference type="EMBL" id="RQGU01000089">
    <property type="protein sequence ID" value="TGM21549.1"/>
    <property type="molecule type" value="Genomic_DNA"/>
</dbReference>